<dbReference type="OrthoDB" id="5612279at2"/>
<reference evidence="1" key="1">
    <citation type="submission" date="2006-07" db="EMBL/GenBank/DDBJ databases">
        <title>Complete sequence of Thiomicrospira crunogena XCL-2.</title>
        <authorList>
            <consortium name="US DOE Joint Genome Institute"/>
            <person name="Copeland A."/>
            <person name="Lucas S."/>
            <person name="Lapidus A."/>
            <person name="Barry K."/>
            <person name="Detter J.C."/>
            <person name="Glavina del Rio T."/>
            <person name="Hammon N."/>
            <person name="Israni S."/>
            <person name="Dalin E."/>
            <person name="Tice H."/>
            <person name="Pitluck S."/>
            <person name="Chain P."/>
            <person name="Malfatti S."/>
            <person name="Shin M."/>
            <person name="Vergez L."/>
            <person name="Schmutz J."/>
            <person name="Larimer F."/>
            <person name="Land M."/>
            <person name="Hauser L."/>
            <person name="Kyrpides N."/>
            <person name="Lykidis A."/>
            <person name="Scott K.M."/>
            <person name="Sievert S."/>
            <person name="Kerfeld C."/>
            <person name="Freyermuth S."/>
            <person name="Dobrinski K."/>
            <person name="Boller A."/>
            <person name="Fitzpatrick K."/>
            <person name="Thoma P."/>
            <person name="Moore J."/>
            <person name="Richardson P."/>
        </authorList>
    </citation>
    <scope>NUCLEOTIDE SEQUENCE</scope>
    <source>
        <strain evidence="1">XCL-2</strain>
    </source>
</reference>
<evidence type="ECO:0000313" key="1">
    <source>
        <dbReference type="EMBL" id="ABB40811.1"/>
    </source>
</evidence>
<dbReference type="AlphaFoldDB" id="Q31J62"/>
<name>Q31J62_HYDCU</name>
<protein>
    <recommendedName>
        <fullName evidence="2">Lipoprotein</fullName>
    </recommendedName>
</protein>
<sequence length="153" mass="17461">MISDRRIRNLGLILLTLLVSVGLNGCSKPPVEVTSVQIVDNLDKGSGNFDRMLQICFKKPLTADYYHHVKIITNQSYKLEGGNMLRPRASDPDNKCQLRNLYNYINKDSPVGARQMIKDFMVPGNINQILIQIYLDEPEGKELPIEEKLFRNL</sequence>
<accession>Q31J62</accession>
<dbReference type="EMBL" id="CP000109">
    <property type="protein sequence ID" value="ABB40811.1"/>
    <property type="molecule type" value="Genomic_DNA"/>
</dbReference>
<dbReference type="eggNOG" id="ENOG5034A7R">
    <property type="taxonomic scope" value="Bacteria"/>
</dbReference>
<dbReference type="HOGENOM" id="CLU_1712430_0_0_6"/>
<dbReference type="KEGG" id="tcx:Tcr_0215"/>
<organism evidence="1">
    <name type="scientific">Hydrogenovibrio crunogenus (strain DSM 25203 / XCL-2)</name>
    <name type="common">Thiomicrospira crunogena</name>
    <dbReference type="NCBI Taxonomy" id="317025"/>
    <lineage>
        <taxon>Bacteria</taxon>
        <taxon>Pseudomonadati</taxon>
        <taxon>Pseudomonadota</taxon>
        <taxon>Gammaproteobacteria</taxon>
        <taxon>Thiotrichales</taxon>
        <taxon>Piscirickettsiaceae</taxon>
        <taxon>Hydrogenovibrio</taxon>
    </lineage>
</organism>
<gene>
    <name evidence="1" type="ordered locus">Tcr_0215</name>
</gene>
<dbReference type="STRING" id="317025.Tcr_0215"/>
<proteinExistence type="predicted"/>
<evidence type="ECO:0008006" key="2">
    <source>
        <dbReference type="Google" id="ProtNLM"/>
    </source>
</evidence>